<dbReference type="EMBL" id="CP000816">
    <property type="protein sequence ID" value="ABU81658.1"/>
    <property type="molecule type" value="Genomic_DNA"/>
</dbReference>
<dbReference type="Pfam" id="PF14535">
    <property type="entry name" value="AMP-binding_C_2"/>
    <property type="match status" value="1"/>
</dbReference>
<organism evidence="2 3">
    <name type="scientific">Ignicoccus hospitalis (strain KIN4/I / DSM 18386 / JCM 14125)</name>
    <dbReference type="NCBI Taxonomy" id="453591"/>
    <lineage>
        <taxon>Archaea</taxon>
        <taxon>Thermoproteota</taxon>
        <taxon>Thermoprotei</taxon>
        <taxon>Desulfurococcales</taxon>
        <taxon>Desulfurococcaceae</taxon>
        <taxon>Ignicoccus</taxon>
    </lineage>
</organism>
<dbReference type="eggNOG" id="arCOG02623">
    <property type="taxonomic scope" value="Archaea"/>
</dbReference>
<dbReference type="InterPro" id="IPR028154">
    <property type="entry name" value="AMP-dep_Lig_C"/>
</dbReference>
<dbReference type="PANTHER" id="PTHR43845:SF1">
    <property type="entry name" value="BLR5969 PROTEIN"/>
    <property type="match status" value="1"/>
</dbReference>
<accession>A8A9Q6</accession>
<protein>
    <submittedName>
        <fullName evidence="2">Coenzyme F390 synthetase-like protein</fullName>
    </submittedName>
</protein>
<dbReference type="PhylomeDB" id="A8A9Q6"/>
<dbReference type="AlphaFoldDB" id="A8A9Q6"/>
<dbReference type="InterPro" id="IPR042099">
    <property type="entry name" value="ANL_N_sf"/>
</dbReference>
<dbReference type="SUPFAM" id="SSF56801">
    <property type="entry name" value="Acetyl-CoA synthetase-like"/>
    <property type="match status" value="1"/>
</dbReference>
<dbReference type="Proteomes" id="UP000000262">
    <property type="component" value="Chromosome"/>
</dbReference>
<sequence length="493" mass="56818">MLSGRAVVFERYSRATPLGAYLEEGRRFREEGFIRTDYPPKRDEVLWNPKIMRMPREELEKIKTQRLKAIVKWAWEHSEFYRKFWKSKGFHPDMIKTHEDVVKIPVLTKKDLRADLQKNPPYGTIMVPELAKYIHFVGATSGSTGMPTFQGWGRVELDYFEEQQARYLWTFAGVKPGVVYANYLNMSGFYSWGPPLVETAMWRCGATAIAGGGETFFTWKDRHMLIMKLWKVDVFATTPWLHRWIGEQAKLEGWVTPFKVLLLHGGAAAEKTKEKLMEVHPNVEKVISVWGTTDGHMAIEPPDAPGTLVFWEDTQIFDIVVPGSYEERPEGEPAGQGERGELIATLLTHYTMPLIRYSLGDYVKNEFICDPTPELGITHCRFAELIPGRVEWMFKVKGKLLFPIVVENAVSQIPDTTGAYNIVVYDDNMDKLKIKVETRKPIPPPPEYDKEAREIIARELGLSPEDVEIEWIRPGESVWKGYKLQVFLDERKK</sequence>
<name>A8A9Q6_IGNH4</name>
<dbReference type="STRING" id="453591.Igni_0475"/>
<evidence type="ECO:0000259" key="1">
    <source>
        <dbReference type="Pfam" id="PF14535"/>
    </source>
</evidence>
<dbReference type="Gene3D" id="3.30.300.30">
    <property type="match status" value="1"/>
</dbReference>
<evidence type="ECO:0000313" key="2">
    <source>
        <dbReference type="EMBL" id="ABU81658.1"/>
    </source>
</evidence>
<proteinExistence type="predicted"/>
<gene>
    <name evidence="2" type="ordered locus">Igni_0475</name>
</gene>
<dbReference type="KEGG" id="iho:Igni_0475"/>
<dbReference type="PANTHER" id="PTHR43845">
    <property type="entry name" value="BLR5969 PROTEIN"/>
    <property type="match status" value="1"/>
</dbReference>
<feature type="domain" description="AMP-dependent ligase C-terminal" evidence="1">
    <location>
        <begin position="398"/>
        <end position="491"/>
    </location>
</feature>
<keyword evidence="3" id="KW-1185">Reference proteome</keyword>
<dbReference type="HOGENOM" id="CLU_035301_1_2_2"/>
<dbReference type="InterPro" id="IPR045851">
    <property type="entry name" value="AMP-bd_C_sf"/>
</dbReference>
<reference evidence="2 3" key="1">
    <citation type="journal article" date="2008" name="Genome Biol.">
        <title>A genomic analysis of the archaeal system Ignicoccus hospitalis-Nanoarchaeum equitans.</title>
        <authorList>
            <person name="Podar M."/>
            <person name="Anderson I."/>
            <person name="Makarova K.S."/>
            <person name="Elkins J.G."/>
            <person name="Ivanova N."/>
            <person name="Wall M.A."/>
            <person name="Lykidis A."/>
            <person name="Mavromatis K."/>
            <person name="Sun H."/>
            <person name="Hudson M.E."/>
            <person name="Chen W."/>
            <person name="Deciu C."/>
            <person name="Hutchison D."/>
            <person name="Eads J.R."/>
            <person name="Anderson A."/>
            <person name="Fernandes F."/>
            <person name="Szeto E."/>
            <person name="Lapidus A."/>
            <person name="Kyrpides N.C."/>
            <person name="Saier M.H.Jr."/>
            <person name="Richardson P.M."/>
            <person name="Rachel R."/>
            <person name="Huber H."/>
            <person name="Eisen J.A."/>
            <person name="Koonin E.V."/>
            <person name="Keller M."/>
            <person name="Stetter K.O."/>
        </authorList>
    </citation>
    <scope>NUCLEOTIDE SEQUENCE [LARGE SCALE GENOMIC DNA]</scope>
    <source>
        <strain evidence="3">KIN4/I / DSM 18386 / JCM 14125</strain>
    </source>
</reference>
<evidence type="ECO:0000313" key="3">
    <source>
        <dbReference type="Proteomes" id="UP000000262"/>
    </source>
</evidence>
<dbReference type="Gene3D" id="3.40.50.12780">
    <property type="entry name" value="N-terminal domain of ligase-like"/>
    <property type="match status" value="1"/>
</dbReference>